<feature type="compositionally biased region" description="Low complexity" evidence="1">
    <location>
        <begin position="26"/>
        <end position="41"/>
    </location>
</feature>
<protein>
    <submittedName>
        <fullName evidence="2">Uncharacterized protein</fullName>
    </submittedName>
</protein>
<organism evidence="2 3">
    <name type="scientific">Sporisorium scitamineum</name>
    <dbReference type="NCBI Taxonomy" id="49012"/>
    <lineage>
        <taxon>Eukaryota</taxon>
        <taxon>Fungi</taxon>
        <taxon>Dikarya</taxon>
        <taxon>Basidiomycota</taxon>
        <taxon>Ustilaginomycotina</taxon>
        <taxon>Ustilaginomycetes</taxon>
        <taxon>Ustilaginales</taxon>
        <taxon>Ustilaginaceae</taxon>
        <taxon>Sporisorium</taxon>
    </lineage>
</organism>
<gene>
    <name evidence="2" type="primary">SSCI35140.1</name>
</gene>
<proteinExistence type="predicted"/>
<evidence type="ECO:0000313" key="3">
    <source>
        <dbReference type="Proteomes" id="UP000242770"/>
    </source>
</evidence>
<feature type="region of interest" description="Disordered" evidence="1">
    <location>
        <begin position="1"/>
        <end position="41"/>
    </location>
</feature>
<name>A0A0F7S8D8_9BASI</name>
<sequence length="41" mass="4220">MPSCEGRQGTARALLPMERSTSANRSSALPLADADASEAIS</sequence>
<evidence type="ECO:0000256" key="1">
    <source>
        <dbReference type="SAM" id="MobiDB-lite"/>
    </source>
</evidence>
<dbReference type="Proteomes" id="UP000242770">
    <property type="component" value="Unassembled WGS sequence"/>
</dbReference>
<dbReference type="EMBL" id="CCFA01001964">
    <property type="protein sequence ID" value="CDW97599.1"/>
    <property type="molecule type" value="Genomic_DNA"/>
</dbReference>
<evidence type="ECO:0000313" key="2">
    <source>
        <dbReference type="EMBL" id="CDW97599.1"/>
    </source>
</evidence>
<dbReference type="AlphaFoldDB" id="A0A0F7S8D8"/>
<reference evidence="3" key="1">
    <citation type="submission" date="2014-06" db="EMBL/GenBank/DDBJ databases">
        <authorList>
            <person name="Berkman P.J."/>
        </authorList>
    </citation>
    <scope>NUCLEOTIDE SEQUENCE [LARGE SCALE GENOMIC DNA]</scope>
</reference>
<keyword evidence="3" id="KW-1185">Reference proteome</keyword>
<accession>A0A0F7S8D8</accession>